<dbReference type="InterPro" id="IPR029044">
    <property type="entry name" value="Nucleotide-diphossugar_trans"/>
</dbReference>
<dbReference type="EMBL" id="QZWG01000003">
    <property type="protein sequence ID" value="RZC22221.1"/>
    <property type="molecule type" value="Genomic_DNA"/>
</dbReference>
<evidence type="ECO:0000313" key="6">
    <source>
        <dbReference type="Proteomes" id="UP000289340"/>
    </source>
</evidence>
<keyword evidence="6" id="KW-1185">Reference proteome</keyword>
<proteinExistence type="inferred from homology"/>
<keyword evidence="3" id="KW-0464">Manganese</keyword>
<dbReference type="EC" id="2.4.1.-" evidence="4"/>
<dbReference type="SUPFAM" id="SSF53448">
    <property type="entry name" value="Nucleotide-diphospho-sugar transferases"/>
    <property type="match status" value="1"/>
</dbReference>
<dbReference type="PANTHER" id="PTHR11183">
    <property type="entry name" value="GLYCOGENIN SUBFAMILY MEMBER"/>
    <property type="match status" value="1"/>
</dbReference>
<organism evidence="5 6">
    <name type="scientific">Glycine soja</name>
    <name type="common">Wild soybean</name>
    <dbReference type="NCBI Taxonomy" id="3848"/>
    <lineage>
        <taxon>Eukaryota</taxon>
        <taxon>Viridiplantae</taxon>
        <taxon>Streptophyta</taxon>
        <taxon>Embryophyta</taxon>
        <taxon>Tracheophyta</taxon>
        <taxon>Spermatophyta</taxon>
        <taxon>Magnoliopsida</taxon>
        <taxon>eudicotyledons</taxon>
        <taxon>Gunneridae</taxon>
        <taxon>Pentapetalae</taxon>
        <taxon>rosids</taxon>
        <taxon>fabids</taxon>
        <taxon>Fabales</taxon>
        <taxon>Fabaceae</taxon>
        <taxon>Papilionoideae</taxon>
        <taxon>50 kb inversion clade</taxon>
        <taxon>NPAAA clade</taxon>
        <taxon>indigoferoid/millettioid clade</taxon>
        <taxon>Phaseoleae</taxon>
        <taxon>Glycine</taxon>
        <taxon>Glycine subgen. Soja</taxon>
    </lineage>
</organism>
<reference evidence="5 6" key="1">
    <citation type="submission" date="2018-09" db="EMBL/GenBank/DDBJ databases">
        <title>A high-quality reference genome of wild soybean provides a powerful tool to mine soybean genomes.</title>
        <authorList>
            <person name="Xie M."/>
            <person name="Chung C.Y.L."/>
            <person name="Li M.-W."/>
            <person name="Wong F.-L."/>
            <person name="Chan T.-F."/>
            <person name="Lam H.-M."/>
        </authorList>
    </citation>
    <scope>NUCLEOTIDE SEQUENCE [LARGE SCALE GENOMIC DNA]</scope>
    <source>
        <strain evidence="6">cv. W05</strain>
        <tissue evidence="5">Hypocotyl of etiolated seedlings</tissue>
    </source>
</reference>
<name>A0A445LGC9_GLYSO</name>
<dbReference type="AlphaFoldDB" id="A0A445LGC9"/>
<evidence type="ECO:0000256" key="2">
    <source>
        <dbReference type="ARBA" id="ARBA00022679"/>
    </source>
</evidence>
<keyword evidence="1" id="KW-0328">Glycosyltransferase</keyword>
<keyword evidence="2 5" id="KW-0808">Transferase</keyword>
<evidence type="ECO:0000256" key="4">
    <source>
        <dbReference type="RuleBase" id="RU362027"/>
    </source>
</evidence>
<evidence type="ECO:0000313" key="5">
    <source>
        <dbReference type="EMBL" id="RZC22221.1"/>
    </source>
</evidence>
<dbReference type="Gene3D" id="3.90.550.10">
    <property type="entry name" value="Spore Coat Polysaccharide Biosynthesis Protein SpsA, Chain A"/>
    <property type="match status" value="1"/>
</dbReference>
<comment type="similarity">
    <text evidence="4">Belongs to the glycosyltransferase 8 family.</text>
</comment>
<comment type="caution">
    <text evidence="5">The sequence shown here is derived from an EMBL/GenBank/DDBJ whole genome shotgun (WGS) entry which is preliminary data.</text>
</comment>
<dbReference type="Proteomes" id="UP000289340">
    <property type="component" value="Chromosome 3"/>
</dbReference>
<sequence>MWQLTTYDKIIFIDSNLLLLRSIDHLFVLPQLSAAPNEKTLFNSGLMVIEPSQCMFQRMMNITSKVRSYNGGDQGFLNEIFTWWHRLPAKVNQLTTFRSTGHGNKHELPDDVYTIHYLGLKPWMCYRNYDCYDSMPKELQAYCELTEKMNERIVKWRRIARNASLSDGHWKIKVQDPTRGNYYPD</sequence>
<accession>A0A445LGC9</accession>
<dbReference type="InterPro" id="IPR002495">
    <property type="entry name" value="Glyco_trans_8"/>
</dbReference>
<protein>
    <recommendedName>
        <fullName evidence="4">Hexosyltransferase</fullName>
        <ecNumber evidence="4">2.4.1.-</ecNumber>
    </recommendedName>
</protein>
<dbReference type="GO" id="GO:0016757">
    <property type="term" value="F:glycosyltransferase activity"/>
    <property type="evidence" value="ECO:0007669"/>
    <property type="project" value="UniProtKB-KW"/>
</dbReference>
<evidence type="ECO:0000256" key="1">
    <source>
        <dbReference type="ARBA" id="ARBA00022676"/>
    </source>
</evidence>
<dbReference type="Pfam" id="PF01501">
    <property type="entry name" value="Glyco_transf_8"/>
    <property type="match status" value="1"/>
</dbReference>
<dbReference type="InterPro" id="IPR050587">
    <property type="entry name" value="GNT1/Glycosyltrans_8"/>
</dbReference>
<gene>
    <name evidence="5" type="ORF">D0Y65_008063</name>
</gene>
<evidence type="ECO:0000256" key="3">
    <source>
        <dbReference type="ARBA" id="ARBA00023211"/>
    </source>
</evidence>